<dbReference type="AlphaFoldDB" id="A0A4P5PCI7"/>
<feature type="domain" description="Phosphatidic acid phosphatase type 2/haloperoxidase" evidence="2">
    <location>
        <begin position="86"/>
        <end position="200"/>
    </location>
</feature>
<keyword evidence="4" id="KW-1185">Reference proteome</keyword>
<keyword evidence="1" id="KW-0472">Membrane</keyword>
<evidence type="ECO:0000313" key="3">
    <source>
        <dbReference type="EMBL" id="GCF93152.1"/>
    </source>
</evidence>
<feature type="transmembrane region" description="Helical" evidence="1">
    <location>
        <begin position="86"/>
        <end position="108"/>
    </location>
</feature>
<feature type="transmembrane region" description="Helical" evidence="1">
    <location>
        <begin position="53"/>
        <end position="79"/>
    </location>
</feature>
<dbReference type="InterPro" id="IPR036938">
    <property type="entry name" value="PAP2/HPO_sf"/>
</dbReference>
<feature type="transmembrane region" description="Helical" evidence="1">
    <location>
        <begin position="161"/>
        <end position="179"/>
    </location>
</feature>
<evidence type="ECO:0000256" key="1">
    <source>
        <dbReference type="SAM" id="Phobius"/>
    </source>
</evidence>
<dbReference type="PANTHER" id="PTHR14969:SF13">
    <property type="entry name" value="AT30094P"/>
    <property type="match status" value="1"/>
</dbReference>
<organism evidence="3 4">
    <name type="scientific">Enterococcus florum</name>
    <dbReference type="NCBI Taxonomy" id="2480627"/>
    <lineage>
        <taxon>Bacteria</taxon>
        <taxon>Bacillati</taxon>
        <taxon>Bacillota</taxon>
        <taxon>Bacilli</taxon>
        <taxon>Lactobacillales</taxon>
        <taxon>Enterococcaceae</taxon>
        <taxon>Enterococcus</taxon>
    </lineage>
</organism>
<dbReference type="InterPro" id="IPR000326">
    <property type="entry name" value="PAP2/HPO"/>
</dbReference>
<dbReference type="Proteomes" id="UP000290567">
    <property type="component" value="Unassembled WGS sequence"/>
</dbReference>
<accession>A0A4P5PCI7</accession>
<evidence type="ECO:0000259" key="2">
    <source>
        <dbReference type="SMART" id="SM00014"/>
    </source>
</evidence>
<protein>
    <submittedName>
        <fullName evidence="3">Phosphatase PAP2 family protein</fullName>
    </submittedName>
</protein>
<dbReference type="SUPFAM" id="SSF48317">
    <property type="entry name" value="Acid phosphatase/Vanadium-dependent haloperoxidase"/>
    <property type="match status" value="1"/>
</dbReference>
<evidence type="ECO:0000313" key="4">
    <source>
        <dbReference type="Proteomes" id="UP000290567"/>
    </source>
</evidence>
<feature type="transmembrane region" description="Helical" evidence="1">
    <location>
        <begin position="185"/>
        <end position="203"/>
    </location>
</feature>
<keyword evidence="1" id="KW-1133">Transmembrane helix</keyword>
<comment type="caution">
    <text evidence="3">The sequence shown here is derived from an EMBL/GenBank/DDBJ whole genome shotgun (WGS) entry which is preliminary data.</text>
</comment>
<keyword evidence="1" id="KW-0812">Transmembrane</keyword>
<dbReference type="OrthoDB" id="9789113at2"/>
<dbReference type="Gene3D" id="1.20.144.10">
    <property type="entry name" value="Phosphatidic acid phosphatase type 2/haloperoxidase"/>
    <property type="match status" value="2"/>
</dbReference>
<reference evidence="4" key="1">
    <citation type="submission" date="2019-02" db="EMBL/GenBank/DDBJ databases">
        <title>Draft genome sequence of Enterococcus sp. Gos25-1.</title>
        <authorList>
            <person name="Tanaka N."/>
            <person name="Shiwa Y."/>
            <person name="Fujita N."/>
        </authorList>
    </citation>
    <scope>NUCLEOTIDE SEQUENCE [LARGE SCALE GENOMIC DNA]</scope>
    <source>
        <strain evidence="4">Gos25-1</strain>
    </source>
</reference>
<sequence length="220" mass="24997">MKNKLYMQTAGSFTLLLFAALAYILRFYPDTLAGFDRAVIETVHRLSPGMNSFFLWITKFANPLTIVILTVVFLTLFWLNRQKITALWFAISMAGISGAVNHLLKLFFHRARPTILPHMVTEHSFSFPSGHSTASMLIFGTLILVAELFVGNKTGRRILQVLLGLLILAIGVSRVYLGVHYPTDVLAGFLLGSSWLLLTYPYYRQYKLVYDMKQIQKKRS</sequence>
<dbReference type="EMBL" id="BJCC01000009">
    <property type="protein sequence ID" value="GCF93152.1"/>
    <property type="molecule type" value="Genomic_DNA"/>
</dbReference>
<name>A0A4P5PCI7_9ENTE</name>
<gene>
    <name evidence="3" type="ORF">NRIC_10430</name>
</gene>
<dbReference type="SMART" id="SM00014">
    <property type="entry name" value="acidPPc"/>
    <property type="match status" value="1"/>
</dbReference>
<dbReference type="PANTHER" id="PTHR14969">
    <property type="entry name" value="SPHINGOSINE-1-PHOSPHATE PHOSPHOHYDROLASE"/>
    <property type="match status" value="1"/>
</dbReference>
<proteinExistence type="predicted"/>
<dbReference type="Pfam" id="PF01569">
    <property type="entry name" value="PAP2"/>
    <property type="match status" value="1"/>
</dbReference>
<dbReference type="CDD" id="cd03392">
    <property type="entry name" value="PAP2_like_2"/>
    <property type="match status" value="1"/>
</dbReference>
<dbReference type="RefSeq" id="WP_146621627.1">
    <property type="nucleotide sequence ID" value="NZ_BJCC01000009.1"/>
</dbReference>
<feature type="transmembrane region" description="Helical" evidence="1">
    <location>
        <begin position="128"/>
        <end position="149"/>
    </location>
</feature>